<sequence>MILVEYYPGYDIGYDATKIYVDISSIRYITYTYVGGHKYLVIGLNGESFTLTDESGKDLLGIMGLSKEDLMS</sequence>
<dbReference type="EMBL" id="BK015870">
    <property type="protein sequence ID" value="DAD70807.1"/>
    <property type="molecule type" value="Genomic_DNA"/>
</dbReference>
<accession>A0A8S5LLT0</accession>
<protein>
    <submittedName>
        <fullName evidence="1">Uncharacterized protein</fullName>
    </submittedName>
</protein>
<name>A0A8S5LLT0_9CAUD</name>
<organism evidence="1">
    <name type="scientific">Siphoviridae sp. ctKcB20</name>
    <dbReference type="NCBI Taxonomy" id="2827568"/>
    <lineage>
        <taxon>Viruses</taxon>
        <taxon>Duplodnaviria</taxon>
        <taxon>Heunggongvirae</taxon>
        <taxon>Uroviricota</taxon>
        <taxon>Caudoviricetes</taxon>
    </lineage>
</organism>
<proteinExistence type="predicted"/>
<reference evidence="1" key="1">
    <citation type="journal article" date="2021" name="Proc. Natl. Acad. Sci. U.S.A.">
        <title>A Catalog of Tens of Thousands of Viruses from Human Metagenomes Reveals Hidden Associations with Chronic Diseases.</title>
        <authorList>
            <person name="Tisza M.J."/>
            <person name="Buck C.B."/>
        </authorList>
    </citation>
    <scope>NUCLEOTIDE SEQUENCE</scope>
    <source>
        <strain evidence="1">CtKcB20</strain>
    </source>
</reference>
<evidence type="ECO:0000313" key="1">
    <source>
        <dbReference type="EMBL" id="DAD70807.1"/>
    </source>
</evidence>